<feature type="region of interest" description="Disordered" evidence="1">
    <location>
        <begin position="36"/>
        <end position="80"/>
    </location>
</feature>
<accession>A0A645FKR9</accession>
<comment type="caution">
    <text evidence="2">The sequence shown here is derived from an EMBL/GenBank/DDBJ whole genome shotgun (WGS) entry which is preliminary data.</text>
</comment>
<proteinExistence type="predicted"/>
<dbReference type="AlphaFoldDB" id="A0A645FKR9"/>
<protein>
    <submittedName>
        <fullName evidence="2">Uncharacterized protein</fullName>
    </submittedName>
</protein>
<reference evidence="2" key="1">
    <citation type="submission" date="2019-08" db="EMBL/GenBank/DDBJ databases">
        <authorList>
            <person name="Kucharzyk K."/>
            <person name="Murdoch R.W."/>
            <person name="Higgins S."/>
            <person name="Loffler F."/>
        </authorList>
    </citation>
    <scope>NUCLEOTIDE SEQUENCE</scope>
</reference>
<dbReference type="EMBL" id="VSSQ01060857">
    <property type="protein sequence ID" value="MPN14256.1"/>
    <property type="molecule type" value="Genomic_DNA"/>
</dbReference>
<gene>
    <name evidence="2" type="ORF">SDC9_161582</name>
</gene>
<evidence type="ECO:0000256" key="1">
    <source>
        <dbReference type="SAM" id="MobiDB-lite"/>
    </source>
</evidence>
<sequence>MKKNASHGISAVTVKRQIPAISSKAFRKLLRADRFLRRNQSHSPTGSRKITPIPGKPDDHSQKNSQTPIGAAFDSDVPIG</sequence>
<organism evidence="2">
    <name type="scientific">bioreactor metagenome</name>
    <dbReference type="NCBI Taxonomy" id="1076179"/>
    <lineage>
        <taxon>unclassified sequences</taxon>
        <taxon>metagenomes</taxon>
        <taxon>ecological metagenomes</taxon>
    </lineage>
</organism>
<name>A0A645FKR9_9ZZZZ</name>
<evidence type="ECO:0000313" key="2">
    <source>
        <dbReference type="EMBL" id="MPN14256.1"/>
    </source>
</evidence>